<evidence type="ECO:0000256" key="2">
    <source>
        <dbReference type="ARBA" id="ARBA00005272"/>
    </source>
</evidence>
<dbReference type="OrthoDB" id="9784880at2"/>
<name>A0A2G5PEW4_9MYCO</name>
<dbReference type="Gene3D" id="3.50.50.100">
    <property type="match status" value="1"/>
</dbReference>
<dbReference type="PANTHER" id="PTHR42913">
    <property type="entry name" value="APOPTOSIS-INDUCING FACTOR 1"/>
    <property type="match status" value="1"/>
</dbReference>
<organism evidence="7 8">
    <name type="scientific">Mycolicibacterium brumae</name>
    <dbReference type="NCBI Taxonomy" id="85968"/>
    <lineage>
        <taxon>Bacteria</taxon>
        <taxon>Bacillati</taxon>
        <taxon>Actinomycetota</taxon>
        <taxon>Actinomycetes</taxon>
        <taxon>Mycobacteriales</taxon>
        <taxon>Mycobacteriaceae</taxon>
        <taxon>Mycolicibacterium</taxon>
    </lineage>
</organism>
<feature type="domain" description="FAD/NAD(P)-binding" evidence="6">
    <location>
        <begin position="13"/>
        <end position="288"/>
    </location>
</feature>
<dbReference type="GO" id="GO:0003955">
    <property type="term" value="F:NAD(P)H dehydrogenase (quinone) activity"/>
    <property type="evidence" value="ECO:0007669"/>
    <property type="project" value="TreeGrafter"/>
</dbReference>
<dbReference type="PRINTS" id="PR00368">
    <property type="entry name" value="FADPNR"/>
</dbReference>
<evidence type="ECO:0000256" key="5">
    <source>
        <dbReference type="ARBA" id="ARBA00023002"/>
    </source>
</evidence>
<comment type="cofactor">
    <cofactor evidence="1">
        <name>FAD</name>
        <dbReference type="ChEBI" id="CHEBI:57692"/>
    </cofactor>
</comment>
<dbReference type="GO" id="GO:0019646">
    <property type="term" value="P:aerobic electron transport chain"/>
    <property type="evidence" value="ECO:0007669"/>
    <property type="project" value="TreeGrafter"/>
</dbReference>
<keyword evidence="8" id="KW-1185">Reference proteome</keyword>
<accession>A0A2G5PEW4</accession>
<evidence type="ECO:0000256" key="3">
    <source>
        <dbReference type="ARBA" id="ARBA00022630"/>
    </source>
</evidence>
<dbReference type="STRING" id="85968.GCA_900073015_02327"/>
<dbReference type="SUPFAM" id="SSF51905">
    <property type="entry name" value="FAD/NAD(P)-binding domain"/>
    <property type="match status" value="2"/>
</dbReference>
<dbReference type="InterPro" id="IPR023753">
    <property type="entry name" value="FAD/NAD-binding_dom"/>
</dbReference>
<dbReference type="Pfam" id="PF07992">
    <property type="entry name" value="Pyr_redox_2"/>
    <property type="match status" value="1"/>
</dbReference>
<reference evidence="7 8" key="1">
    <citation type="journal article" date="2017" name="Infect. Genet. Evol.">
        <title>The new phylogeny of the genus Mycobacterium: The old and the news.</title>
        <authorList>
            <person name="Tortoli E."/>
            <person name="Fedrizzi T."/>
            <person name="Meehan C.J."/>
            <person name="Trovato A."/>
            <person name="Grottola A."/>
            <person name="Giacobazzi E."/>
            <person name="Serpini G.F."/>
            <person name="Tagliazucchi S."/>
            <person name="Fabio A."/>
            <person name="Bettua C."/>
            <person name="Bertorelli R."/>
            <person name="Frascaro F."/>
            <person name="De Sanctis V."/>
            <person name="Pecorari M."/>
            <person name="Jousson O."/>
            <person name="Segata N."/>
            <person name="Cirillo D.M."/>
        </authorList>
    </citation>
    <scope>NUCLEOTIDE SEQUENCE [LARGE SCALE GENOMIC DNA]</scope>
    <source>
        <strain evidence="7 8">CIP1034565</strain>
    </source>
</reference>
<dbReference type="InterPro" id="IPR051169">
    <property type="entry name" value="NADH-Q_oxidoreductase"/>
</dbReference>
<comment type="caution">
    <text evidence="7">The sequence shown here is derived from an EMBL/GenBank/DDBJ whole genome shotgun (WGS) entry which is preliminary data.</text>
</comment>
<evidence type="ECO:0000256" key="1">
    <source>
        <dbReference type="ARBA" id="ARBA00001974"/>
    </source>
</evidence>
<protein>
    <submittedName>
        <fullName evidence="7">FAD-dependent oxidoreductase</fullName>
    </submittedName>
</protein>
<evidence type="ECO:0000259" key="6">
    <source>
        <dbReference type="Pfam" id="PF07992"/>
    </source>
</evidence>
<evidence type="ECO:0000313" key="7">
    <source>
        <dbReference type="EMBL" id="PIB76857.1"/>
    </source>
</evidence>
<evidence type="ECO:0000256" key="4">
    <source>
        <dbReference type="ARBA" id="ARBA00022827"/>
    </source>
</evidence>
<dbReference type="PANTHER" id="PTHR42913:SF3">
    <property type="entry name" value="64 KDA MITOCHONDRIAL NADH DEHYDROGENASE (EUROFUNG)"/>
    <property type="match status" value="1"/>
</dbReference>
<evidence type="ECO:0000313" key="8">
    <source>
        <dbReference type="Proteomes" id="UP000230551"/>
    </source>
</evidence>
<sequence>MSNPTQGAEMNTSIVVIGGGYAGVLAANRLQAHPGVAVTLVNPRAEFVERIRLHQLVAGNDDAVAGYDELLHPSVELVVDTAERIDADTTRVLLASGSALHYDYLVYAVGSAAAKPTVPGADVFAYTLAEYEDARRLRSRLQTLTEMDPIVVVGAGLTGIETAAELAEAGHPVTLIGAALAPSLGGGARADVRSRLLKLGVRVIEEATVAAVGPHAVQLAVGDDVPAAMTVWTAGFTVPQLAADSGLACDELGRLLTDETLTSCDSDRIVGAGDAVAPSAAPLRMSCQAAMPLAAQAAATVLARLDGTVPADLDQAFTGQCVSLGRRAGVVQLSHPDDSPRRVSVGGRPGAAIKELVCKGTLWFLRREARKPGSYMWLKGDHEVRANRELASAGAL</sequence>
<comment type="similarity">
    <text evidence="2">Belongs to the NADH dehydrogenase family.</text>
</comment>
<keyword evidence="5" id="KW-0560">Oxidoreductase</keyword>
<keyword evidence="4" id="KW-0274">FAD</keyword>
<dbReference type="Proteomes" id="UP000230551">
    <property type="component" value="Unassembled WGS sequence"/>
</dbReference>
<dbReference type="InterPro" id="IPR036188">
    <property type="entry name" value="FAD/NAD-bd_sf"/>
</dbReference>
<gene>
    <name evidence="7" type="ORF">CQY22_004230</name>
</gene>
<proteinExistence type="inferred from homology"/>
<keyword evidence="3" id="KW-0285">Flavoprotein</keyword>
<dbReference type="AlphaFoldDB" id="A0A2G5PEW4"/>
<dbReference type="EMBL" id="PDCN02000003">
    <property type="protein sequence ID" value="PIB76857.1"/>
    <property type="molecule type" value="Genomic_DNA"/>
</dbReference>